<dbReference type="Proteomes" id="UP000554482">
    <property type="component" value="Unassembled WGS sequence"/>
</dbReference>
<reference evidence="1 2" key="1">
    <citation type="submission" date="2020-06" db="EMBL/GenBank/DDBJ databases">
        <title>Transcriptomic and genomic resources for Thalictrum thalictroides and T. hernandezii: Facilitating candidate gene discovery in an emerging model plant lineage.</title>
        <authorList>
            <person name="Arias T."/>
            <person name="Riano-Pachon D.M."/>
            <person name="Di Stilio V.S."/>
        </authorList>
    </citation>
    <scope>NUCLEOTIDE SEQUENCE [LARGE SCALE GENOMIC DNA]</scope>
    <source>
        <strain evidence="2">cv. WT478/WT964</strain>
        <tissue evidence="1">Leaves</tissue>
    </source>
</reference>
<proteinExistence type="predicted"/>
<feature type="non-terminal residue" evidence="1">
    <location>
        <position position="63"/>
    </location>
</feature>
<organism evidence="1 2">
    <name type="scientific">Thalictrum thalictroides</name>
    <name type="common">Rue-anemone</name>
    <name type="synonym">Anemone thalictroides</name>
    <dbReference type="NCBI Taxonomy" id="46969"/>
    <lineage>
        <taxon>Eukaryota</taxon>
        <taxon>Viridiplantae</taxon>
        <taxon>Streptophyta</taxon>
        <taxon>Embryophyta</taxon>
        <taxon>Tracheophyta</taxon>
        <taxon>Spermatophyta</taxon>
        <taxon>Magnoliopsida</taxon>
        <taxon>Ranunculales</taxon>
        <taxon>Ranunculaceae</taxon>
        <taxon>Thalictroideae</taxon>
        <taxon>Thalictrum</taxon>
    </lineage>
</organism>
<dbReference type="OrthoDB" id="407598at2759"/>
<keyword evidence="2" id="KW-1185">Reference proteome</keyword>
<evidence type="ECO:0000313" key="2">
    <source>
        <dbReference type="Proteomes" id="UP000554482"/>
    </source>
</evidence>
<protein>
    <submittedName>
        <fullName evidence="1">Uncharacterized protein</fullName>
    </submittedName>
</protein>
<accession>A0A7J6VZ04</accession>
<sequence length="63" mass="7131">MEDFEGSPLFNNPLFDEAEEEVVRGDRGEFLVTHRICLTPKDTEGDARLRNNIFRSSCTIGGK</sequence>
<gene>
    <name evidence="1" type="ORF">FRX31_020320</name>
</gene>
<comment type="caution">
    <text evidence="1">The sequence shown here is derived from an EMBL/GenBank/DDBJ whole genome shotgun (WGS) entry which is preliminary data.</text>
</comment>
<dbReference type="EMBL" id="JABWDY010024617">
    <property type="protein sequence ID" value="KAF5190093.1"/>
    <property type="molecule type" value="Genomic_DNA"/>
</dbReference>
<dbReference type="AlphaFoldDB" id="A0A7J6VZ04"/>
<evidence type="ECO:0000313" key="1">
    <source>
        <dbReference type="EMBL" id="KAF5190093.1"/>
    </source>
</evidence>
<name>A0A7J6VZ04_THATH</name>